<dbReference type="EMBL" id="FMKA01000006">
    <property type="protein sequence ID" value="SCP96773.1"/>
    <property type="molecule type" value="Genomic_DNA"/>
</dbReference>
<accession>A0A1D3TSI0</accession>
<keyword evidence="3" id="KW-1185">Reference proteome</keyword>
<evidence type="ECO:0000313" key="3">
    <source>
        <dbReference type="Proteomes" id="UP000199315"/>
    </source>
</evidence>
<dbReference type="OrthoDB" id="1762753at2"/>
<proteinExistence type="predicted"/>
<dbReference type="STRING" id="1619234.SAMN05421730_100666"/>
<name>A0A1D3TSI0_9FIRM</name>
<sequence length="394" mass="44655">MDNIRRGNILKEIKNANRFEDDVYLLVEEDLTFGLEKDQIDLYLKKNFKLSQMKVLSSYLRKGIDVEFVELVANHPELTGYQVQVALDFFQKGVPIATIESSVGNKSNVAEMKELFQSVLEKAKAARVGAEDAPAYVKEMMEQMAASIEKIQYQEQRYDELNKKLTIFESTKRDEEVRDNLLQKYNDAESLLNSQQNKLNQADSTIARLREQITDKEKEMKRMQTRIDTLEDKLLARADKPEKDTPVVAKKAIADSEPEDTTVKEEKQAASNITAPIPEMFTGSNAIPVYYQMPVVDAQGRMVQRVPVEKIIRKSETGVAALIGRLGFKKKSRQDIVKLVASGDLVPAQLIQIKTGMERGLTEGQLVELINNNVSAEKMKEIIEIAVLENSMDY</sequence>
<evidence type="ECO:0000256" key="1">
    <source>
        <dbReference type="SAM" id="Coils"/>
    </source>
</evidence>
<reference evidence="2 3" key="1">
    <citation type="submission" date="2016-09" db="EMBL/GenBank/DDBJ databases">
        <authorList>
            <person name="Capua I."/>
            <person name="De Benedictis P."/>
            <person name="Joannis T."/>
            <person name="Lombin L.H."/>
            <person name="Cattoli G."/>
        </authorList>
    </citation>
    <scope>NUCLEOTIDE SEQUENCE [LARGE SCALE GENOMIC DNA]</scope>
    <source>
        <strain evidence="2 3">GluBS11</strain>
    </source>
</reference>
<dbReference type="RefSeq" id="WP_091232288.1">
    <property type="nucleotide sequence ID" value="NZ_FMKA01000006.1"/>
</dbReference>
<organism evidence="2 3">
    <name type="scientific">Anaerobium acetethylicum</name>
    <dbReference type="NCBI Taxonomy" id="1619234"/>
    <lineage>
        <taxon>Bacteria</taxon>
        <taxon>Bacillati</taxon>
        <taxon>Bacillota</taxon>
        <taxon>Clostridia</taxon>
        <taxon>Lachnospirales</taxon>
        <taxon>Lachnospiraceae</taxon>
        <taxon>Anaerobium</taxon>
    </lineage>
</organism>
<keyword evidence="1" id="KW-0175">Coiled coil</keyword>
<evidence type="ECO:0000313" key="2">
    <source>
        <dbReference type="EMBL" id="SCP96773.1"/>
    </source>
</evidence>
<dbReference type="AlphaFoldDB" id="A0A1D3TSI0"/>
<protein>
    <submittedName>
        <fullName evidence="2">Uncharacterized protein</fullName>
    </submittedName>
</protein>
<gene>
    <name evidence="2" type="ORF">SAMN05421730_100666</name>
</gene>
<dbReference type="Proteomes" id="UP000199315">
    <property type="component" value="Unassembled WGS sequence"/>
</dbReference>
<feature type="coiled-coil region" evidence="1">
    <location>
        <begin position="144"/>
        <end position="233"/>
    </location>
</feature>